<name>A0A345P4C7_9GAMM</name>
<keyword evidence="4" id="KW-1185">Reference proteome</keyword>
<dbReference type="Pfam" id="PF00534">
    <property type="entry name" value="Glycos_transf_1"/>
    <property type="match status" value="3"/>
</dbReference>
<sequence length="1401" mass="156798">MRIVIDLQGVQSNDTKQAIGRYCLSLTQAILRNKGEHEVILALNGLFPETIEPIRAAFDSLLPQEQIRIWHTPDISDAIDSKKSKFKKAAELIREAFIANLKPDVILITSLFEGLYDSAVTTIGLFNHTTPTAVSLYDRTLFTSKTSNIERSILDNEMIESWYENKLDQLRRAHLLLSTSELARNESIDYLGLPASQAVNIGNATDPRFQKTQIPRTLQTSVLEHYSITKPFILYVGGLEPNKNVQATIRAFALLPEEVRKNNQLIIVCEAKSKARHGLETLVKQFGLCSENIVVTGFIPTEDLITLYNLCQALIAPSAVESFNMSVLEAMSCGAAVIGANTTSLAETIGRTDALFDPLDDQDIADKISKVLSDQVYQTNLAKHTLEQSKSFSWDQCAKRTLLALEKLHETNLELKKKGSALPPRIRPKLAYVSPLPPLRSGISDYSAELLPELSRFYDIDVIVEQDVILSSWVADSSSIKNAEWLARNAESYDRVIYHFGNSEFHQYMFDLIEQVPGIVVLHDFFISGIVGHMELQGFRPRGWAKELYHSHGYNAVKVYSKSQEDAVWKYPCNKSVLENAQGVIVHSNSPKKLGTQWLGEDFVKNWSVIPLLRAPAQPIDRAEARQSLDIPEDAFVICSFGLLGPTKQNKRLLDAWLDSKLSKQKNCHLIFVGEAPSNASYTKDLLETIANSDAADRIKITGWASTLQFRQYLAAADLGVQLRTQSRGETSAAVLDCMNYGLACIANANGSMSELPQDAVWMLDDDFENTQLTKALETLWQDHDQRNLLSTLARKNIRLNHTPRACAEQYARAIEDHYEQSLTNNNNLIKTLVTHGGISNDPRVWLQLAQEICKNHSPTEPKQLFLDVSALVETDLKTGIQRVVRSILIELLTNPPIGYKIEPVYARPNQQGYHYARQFSLQFLDCPRDSLTDAPVEVFAGDIFLIIDLHFQVAIQQIKFFDYLKQIGVPRYTLVYDLLPILQPNFFPQGTSDQFKSWLEAITHGDGAICISRAVADELVEWLDNFGQKRMRPFKIGWFHLGADVAGSTPSKGLPANAQRTLNAISLRPTFLIVGTIEPRKGHAQTLSAFAQLWDQNEDINLVIVGKRGWVTPEFIYTLETHKERGHRFFWLEGISDEYLEKIYAASTCLIAPSFAEGFGLPLIEAAQHELPLIVRDIPVFAEVAGDHAFYFSGETPRALATAIQEWLQLDLIGKAPQSDVMPWLTWKQSTQGLLNVVLNNQWSQNWIPSNVHRFRGNSSLLRTKVGKRSSDSINSTGTAGWLIYGPYVQIPEGQYNISIRGTLGKGGLSGAWADVSFDKAKTVLKKVNLNAPDTKGNFITFPILIDQICDDLEVRVWVNNDTEINVSMIEITPVASNPSQLTLINAPKMVVVEPIANSL</sequence>
<dbReference type="GO" id="GO:0009103">
    <property type="term" value="P:lipopolysaccharide biosynthetic process"/>
    <property type="evidence" value="ECO:0007669"/>
    <property type="project" value="TreeGrafter"/>
</dbReference>
<dbReference type="RefSeq" id="WP_114898246.1">
    <property type="nucleotide sequence ID" value="NZ_CP031222.1"/>
</dbReference>
<proteinExistence type="predicted"/>
<dbReference type="OrthoDB" id="9801609at2"/>
<dbReference type="PANTHER" id="PTHR46401">
    <property type="entry name" value="GLYCOSYLTRANSFERASE WBBK-RELATED"/>
    <property type="match status" value="1"/>
</dbReference>
<keyword evidence="1 3" id="KW-0808">Transferase</keyword>
<reference evidence="3 4" key="1">
    <citation type="submission" date="2018-07" db="EMBL/GenBank/DDBJ databases">
        <title>Genome sequencing of Moraxellaceae gen. HYN0046.</title>
        <authorList>
            <person name="Kim M."/>
            <person name="Yi H."/>
        </authorList>
    </citation>
    <scope>NUCLEOTIDE SEQUENCE [LARGE SCALE GENOMIC DNA]</scope>
    <source>
        <strain evidence="3 4">HYN0046</strain>
    </source>
</reference>
<dbReference type="PANTHER" id="PTHR46401:SF2">
    <property type="entry name" value="GLYCOSYLTRANSFERASE WBBK-RELATED"/>
    <property type="match status" value="1"/>
</dbReference>
<evidence type="ECO:0000313" key="4">
    <source>
        <dbReference type="Proteomes" id="UP000253940"/>
    </source>
</evidence>
<dbReference type="CDD" id="cd03809">
    <property type="entry name" value="GT4_MtfB-like"/>
    <property type="match status" value="2"/>
</dbReference>
<feature type="domain" description="Glycosyl transferase family 1" evidence="2">
    <location>
        <begin position="229"/>
        <end position="383"/>
    </location>
</feature>
<evidence type="ECO:0000259" key="2">
    <source>
        <dbReference type="Pfam" id="PF00534"/>
    </source>
</evidence>
<organism evidence="3 4">
    <name type="scientific">Aquirhabdus parva</name>
    <dbReference type="NCBI Taxonomy" id="2283318"/>
    <lineage>
        <taxon>Bacteria</taxon>
        <taxon>Pseudomonadati</taxon>
        <taxon>Pseudomonadota</taxon>
        <taxon>Gammaproteobacteria</taxon>
        <taxon>Moraxellales</taxon>
        <taxon>Moraxellaceae</taxon>
        <taxon>Aquirhabdus</taxon>
    </lineage>
</organism>
<protein>
    <submittedName>
        <fullName evidence="3">Glycosyltransferase</fullName>
    </submittedName>
</protein>
<dbReference type="CDD" id="cd03801">
    <property type="entry name" value="GT4_PimA-like"/>
    <property type="match status" value="1"/>
</dbReference>
<dbReference type="Gene3D" id="3.40.50.2000">
    <property type="entry name" value="Glycogen Phosphorylase B"/>
    <property type="match status" value="4"/>
</dbReference>
<feature type="domain" description="Glycosyl transferase family 1" evidence="2">
    <location>
        <begin position="1069"/>
        <end position="1211"/>
    </location>
</feature>
<feature type="domain" description="Glycosyl transferase family 1" evidence="2">
    <location>
        <begin position="621"/>
        <end position="796"/>
    </location>
</feature>
<dbReference type="InterPro" id="IPR001296">
    <property type="entry name" value="Glyco_trans_1"/>
</dbReference>
<evidence type="ECO:0000256" key="1">
    <source>
        <dbReference type="ARBA" id="ARBA00022679"/>
    </source>
</evidence>
<dbReference type="GO" id="GO:0016757">
    <property type="term" value="F:glycosyltransferase activity"/>
    <property type="evidence" value="ECO:0007669"/>
    <property type="project" value="InterPro"/>
</dbReference>
<gene>
    <name evidence="3" type="ORF">HYN46_04260</name>
</gene>
<dbReference type="KEGG" id="mbah:HYN46_04260"/>
<accession>A0A345P4C7</accession>
<dbReference type="EMBL" id="CP031222">
    <property type="protein sequence ID" value="AXI02136.1"/>
    <property type="molecule type" value="Genomic_DNA"/>
</dbReference>
<dbReference type="Proteomes" id="UP000253940">
    <property type="component" value="Chromosome"/>
</dbReference>
<evidence type="ECO:0000313" key="3">
    <source>
        <dbReference type="EMBL" id="AXI02136.1"/>
    </source>
</evidence>
<dbReference type="SUPFAM" id="SSF53756">
    <property type="entry name" value="UDP-Glycosyltransferase/glycogen phosphorylase"/>
    <property type="match status" value="3"/>
</dbReference>